<dbReference type="Proteomes" id="UP001586593">
    <property type="component" value="Unassembled WGS sequence"/>
</dbReference>
<dbReference type="InterPro" id="IPR036047">
    <property type="entry name" value="F-box-like_dom_sf"/>
</dbReference>
<dbReference type="EMBL" id="JAZHXJ010000104">
    <property type="protein sequence ID" value="KAL1874426.1"/>
    <property type="molecule type" value="Genomic_DNA"/>
</dbReference>
<feature type="compositionally biased region" description="Acidic residues" evidence="1">
    <location>
        <begin position="509"/>
        <end position="529"/>
    </location>
</feature>
<accession>A0ABR3XES9</accession>
<organism evidence="3 4">
    <name type="scientific">Phialemonium thermophilum</name>
    <dbReference type="NCBI Taxonomy" id="223376"/>
    <lineage>
        <taxon>Eukaryota</taxon>
        <taxon>Fungi</taxon>
        <taxon>Dikarya</taxon>
        <taxon>Ascomycota</taxon>
        <taxon>Pezizomycotina</taxon>
        <taxon>Sordariomycetes</taxon>
        <taxon>Sordariomycetidae</taxon>
        <taxon>Cephalothecales</taxon>
        <taxon>Cephalothecaceae</taxon>
        <taxon>Phialemonium</taxon>
    </lineage>
</organism>
<evidence type="ECO:0000313" key="3">
    <source>
        <dbReference type="EMBL" id="KAL1874426.1"/>
    </source>
</evidence>
<reference evidence="3 4" key="1">
    <citation type="journal article" date="2024" name="Commun. Biol.">
        <title>Comparative genomic analysis of thermophilic fungi reveals convergent evolutionary adaptations and gene losses.</title>
        <authorList>
            <person name="Steindorff A.S."/>
            <person name="Aguilar-Pontes M.V."/>
            <person name="Robinson A.J."/>
            <person name="Andreopoulos B."/>
            <person name="LaButti K."/>
            <person name="Kuo A."/>
            <person name="Mondo S."/>
            <person name="Riley R."/>
            <person name="Otillar R."/>
            <person name="Haridas S."/>
            <person name="Lipzen A."/>
            <person name="Grimwood J."/>
            <person name="Schmutz J."/>
            <person name="Clum A."/>
            <person name="Reid I.D."/>
            <person name="Moisan M.C."/>
            <person name="Butler G."/>
            <person name="Nguyen T.T.M."/>
            <person name="Dewar K."/>
            <person name="Conant G."/>
            <person name="Drula E."/>
            <person name="Henrissat B."/>
            <person name="Hansel C."/>
            <person name="Singer S."/>
            <person name="Hutchinson M.I."/>
            <person name="de Vries R.P."/>
            <person name="Natvig D.O."/>
            <person name="Powell A.J."/>
            <person name="Tsang A."/>
            <person name="Grigoriev I.V."/>
        </authorList>
    </citation>
    <scope>NUCLEOTIDE SEQUENCE [LARGE SCALE GENOMIC DNA]</scope>
    <source>
        <strain evidence="3 4">ATCC 24622</strain>
    </source>
</reference>
<dbReference type="InterPro" id="IPR001810">
    <property type="entry name" value="F-box_dom"/>
</dbReference>
<evidence type="ECO:0000259" key="2">
    <source>
        <dbReference type="PROSITE" id="PS50181"/>
    </source>
</evidence>
<name>A0ABR3XES9_9PEZI</name>
<comment type="caution">
    <text evidence="3">The sequence shown here is derived from an EMBL/GenBank/DDBJ whole genome shotgun (WGS) entry which is preliminary data.</text>
</comment>
<protein>
    <recommendedName>
        <fullName evidence="2">F-box domain-containing protein</fullName>
    </recommendedName>
</protein>
<feature type="region of interest" description="Disordered" evidence="1">
    <location>
        <begin position="496"/>
        <end position="537"/>
    </location>
</feature>
<dbReference type="SUPFAM" id="SSF81383">
    <property type="entry name" value="F-box domain"/>
    <property type="match status" value="1"/>
</dbReference>
<evidence type="ECO:0000256" key="1">
    <source>
        <dbReference type="SAM" id="MobiDB-lite"/>
    </source>
</evidence>
<proteinExistence type="predicted"/>
<evidence type="ECO:0000313" key="4">
    <source>
        <dbReference type="Proteomes" id="UP001586593"/>
    </source>
</evidence>
<keyword evidence="4" id="KW-1185">Reference proteome</keyword>
<dbReference type="PROSITE" id="PS50181">
    <property type="entry name" value="FBOX"/>
    <property type="match status" value="1"/>
</dbReference>
<feature type="domain" description="F-box" evidence="2">
    <location>
        <begin position="39"/>
        <end position="88"/>
    </location>
</feature>
<sequence length="537" mass="59330">MYTHKRSFEEFGFDIGDVDSDTATSKPAKLAAPLLREAKAALDKLPTEILSYIASHLSTTELLSLRLANRTIEVQLFNDFAAYYFTKKQFMLTEESLQCLVDISLHPTLSTVLEHVVISLDKYRSDGHVRHSPTNDPAVLVARAAAYRQGARDQSVLLASGRDGQLLMRAFQNLPNLRTVGLRDYNSGTRWRDGEGAQWRAYGATTVLEKTGKDLLQVDGMEYAFKQYAGTGSSTNFAARAFITVLQALGEAGARPQNIEILIRNRVNALPDYAFHVPSNLAPLLEPMLAMLRSLLLTVDLQPIYTQGAGGVDVADPDPEGGKFSLDRFLSLTPSLIHLRLNLVSEMPHWHDSGFLDRLATLGPTLLPMLAQLDLGMMPNAHPDSIAAVAKAWSSTLKTLSFWKVTLAEFRGDRAAVKAVSKLNRWPELLERLRKSAPSLESISVGCLAQRSAGRRQRVMLNIETQDGQKPTVNRVYGHEDMQDLKGFRARLEEEMSLETMDGDHIDGNDEEDEGSSSESEEAGGEEDNNNGNEDGN</sequence>
<gene>
    <name evidence="3" type="ORF">VTK73DRAFT_303</name>
</gene>